<name>A0ABU0HKE2_9HYPH</name>
<evidence type="ECO:0000256" key="3">
    <source>
        <dbReference type="PROSITE-ProRule" id="PRU00284"/>
    </source>
</evidence>
<comment type="caution">
    <text evidence="7">The sequence shown here is derived from an EMBL/GenBank/DDBJ whole genome shotgun (WGS) entry which is preliminary data.</text>
</comment>
<evidence type="ECO:0000256" key="4">
    <source>
        <dbReference type="SAM" id="Phobius"/>
    </source>
</evidence>
<dbReference type="SMART" id="SM00283">
    <property type="entry name" value="MA"/>
    <property type="match status" value="1"/>
</dbReference>
<dbReference type="PANTHER" id="PTHR32089:SF112">
    <property type="entry name" value="LYSOZYME-LIKE PROTEIN-RELATED"/>
    <property type="match status" value="1"/>
</dbReference>
<reference evidence="7 8" key="1">
    <citation type="submission" date="2023-07" db="EMBL/GenBank/DDBJ databases">
        <title>Genomic Encyclopedia of Type Strains, Phase IV (KMG-IV): sequencing the most valuable type-strain genomes for metagenomic binning, comparative biology and taxonomic classification.</title>
        <authorList>
            <person name="Goeker M."/>
        </authorList>
    </citation>
    <scope>NUCLEOTIDE SEQUENCE [LARGE SCALE GENOMIC DNA]</scope>
    <source>
        <strain evidence="7 8">DSM 19562</strain>
    </source>
</reference>
<evidence type="ECO:0000259" key="5">
    <source>
        <dbReference type="PROSITE" id="PS50111"/>
    </source>
</evidence>
<evidence type="ECO:0000256" key="2">
    <source>
        <dbReference type="ARBA" id="ARBA00029447"/>
    </source>
</evidence>
<dbReference type="InterPro" id="IPR004089">
    <property type="entry name" value="MCPsignal_dom"/>
</dbReference>
<dbReference type="Pfam" id="PF00015">
    <property type="entry name" value="MCPsignal"/>
    <property type="match status" value="1"/>
</dbReference>
<comment type="similarity">
    <text evidence="2">Belongs to the methyl-accepting chemotaxis (MCP) protein family.</text>
</comment>
<feature type="transmembrane region" description="Helical" evidence="4">
    <location>
        <begin position="269"/>
        <end position="291"/>
    </location>
</feature>
<dbReference type="PROSITE" id="PS50885">
    <property type="entry name" value="HAMP"/>
    <property type="match status" value="1"/>
</dbReference>
<dbReference type="Pfam" id="PF14827">
    <property type="entry name" value="dCache_3"/>
    <property type="match status" value="1"/>
</dbReference>
<dbReference type="Gene3D" id="1.10.287.950">
    <property type="entry name" value="Methyl-accepting chemotaxis protein"/>
    <property type="match status" value="1"/>
</dbReference>
<evidence type="ECO:0000259" key="6">
    <source>
        <dbReference type="PROSITE" id="PS50885"/>
    </source>
</evidence>
<dbReference type="InterPro" id="IPR029150">
    <property type="entry name" value="dCache_3"/>
</dbReference>
<keyword evidence="4" id="KW-0812">Transmembrane</keyword>
<keyword evidence="4" id="KW-1133">Transmembrane helix</keyword>
<dbReference type="RefSeq" id="WP_238253150.1">
    <property type="nucleotide sequence ID" value="NZ_BPQX01000070.1"/>
</dbReference>
<dbReference type="EMBL" id="JAUSVV010000003">
    <property type="protein sequence ID" value="MDQ0442180.1"/>
    <property type="molecule type" value="Genomic_DNA"/>
</dbReference>
<feature type="domain" description="HAMP" evidence="6">
    <location>
        <begin position="293"/>
        <end position="346"/>
    </location>
</feature>
<dbReference type="SUPFAM" id="SSF58104">
    <property type="entry name" value="Methyl-accepting chemotaxis protein (MCP) signaling domain"/>
    <property type="match status" value="1"/>
</dbReference>
<keyword evidence="8" id="KW-1185">Reference proteome</keyword>
<gene>
    <name evidence="7" type="ORF">QO016_001674</name>
</gene>
<evidence type="ECO:0000313" key="8">
    <source>
        <dbReference type="Proteomes" id="UP001236369"/>
    </source>
</evidence>
<dbReference type="Gene3D" id="6.10.340.10">
    <property type="match status" value="1"/>
</dbReference>
<keyword evidence="4" id="KW-0472">Membrane</keyword>
<dbReference type="SUPFAM" id="SSF103190">
    <property type="entry name" value="Sensory domain-like"/>
    <property type="match status" value="1"/>
</dbReference>
<evidence type="ECO:0000313" key="7">
    <source>
        <dbReference type="EMBL" id="MDQ0442180.1"/>
    </source>
</evidence>
<protein>
    <submittedName>
        <fullName evidence="7">Methyl-accepting chemotaxis protein</fullName>
    </submittedName>
</protein>
<evidence type="ECO:0000256" key="1">
    <source>
        <dbReference type="ARBA" id="ARBA00023224"/>
    </source>
</evidence>
<dbReference type="PANTHER" id="PTHR32089">
    <property type="entry name" value="METHYL-ACCEPTING CHEMOTAXIS PROTEIN MCPB"/>
    <property type="match status" value="1"/>
</dbReference>
<dbReference type="Proteomes" id="UP001236369">
    <property type="component" value="Unassembled WGS sequence"/>
</dbReference>
<keyword evidence="1 3" id="KW-0807">Transducer</keyword>
<proteinExistence type="inferred from homology"/>
<dbReference type="PROSITE" id="PS50111">
    <property type="entry name" value="CHEMOTAXIS_TRANSDUC_2"/>
    <property type="match status" value="1"/>
</dbReference>
<organism evidence="7 8">
    <name type="scientific">Methylobacterium persicinum</name>
    <dbReference type="NCBI Taxonomy" id="374426"/>
    <lineage>
        <taxon>Bacteria</taxon>
        <taxon>Pseudomonadati</taxon>
        <taxon>Pseudomonadota</taxon>
        <taxon>Alphaproteobacteria</taxon>
        <taxon>Hyphomicrobiales</taxon>
        <taxon>Methylobacteriaceae</taxon>
        <taxon>Methylobacterium</taxon>
    </lineage>
</organism>
<dbReference type="InterPro" id="IPR003660">
    <property type="entry name" value="HAMP_dom"/>
</dbReference>
<feature type="domain" description="Methyl-accepting transducer" evidence="5">
    <location>
        <begin position="379"/>
        <end position="622"/>
    </location>
</feature>
<dbReference type="InterPro" id="IPR029151">
    <property type="entry name" value="Sensor-like_sf"/>
</dbReference>
<accession>A0ABU0HKE2</accession>
<sequence>MLAILGISVASVLVIGIVSIQEQRSASENAIGAALMQRYSVVSEAMADQGLRALAVAHALANDRGVAQAMAERDRPAILGRMEALYPNLKALDLSLITFSGPDGHIIARPHAPERFGDDVRPRRAMIRDVVANHRSQVGIEPGADSITIFATVPTLESGRYVGNTDVGAILGREFLATLKKRTNTDIAMHLLGEKGLTTLGATFAEQTLFPPSAHQAALAGPIPMQVLDLDSHPVAALVGPLRNYSGKAIGTVEVVLDITDLLAARNRALLLLGGVVLAVAVLAIGAAVALSRHIGGAIAGLNAAMGGIAAGAYEADIPSLSRADAVGDMARAVAVFRNGLAERRRLEADKEADTLVKMRQAERLGSLIQSFEGTVGSIVGIVSSAATELQTTAQQLSQTAGDTAARAESVAVTARQAGENVTAVAGAAEELGASVEEIARQVDHSLSQSNTAVSETRASAATVADLKEAVGRIDDIVGLIAGIAAQTNLLALNATIEAARAGEAGRGFAVVAAEVKTLAEQTSRATAEISGQIAGIQATTAQAVTGIDGIVDTINGINRAASAIASAVEQQGAATREIVTSIGHASTGTSEVGMSIAVVSQAVAGTGVAAKQVLAASEELARQAKALRAEVESFLQGVRAA</sequence>